<name>A0A2Z1CGM6_9VIRU</name>
<keyword evidence="1" id="KW-0175">Coiled coil</keyword>
<accession>A0A2Z1CGM6</accession>
<reference evidence="2" key="2">
    <citation type="submission" date="2015-12" db="EMBL/GenBank/DDBJ databases">
        <authorList>
            <person name="Shamseldin A."/>
            <person name="Moawad H."/>
            <person name="Abd El-Rahim W.M."/>
            <person name="Sadowsky M.J."/>
        </authorList>
    </citation>
    <scope>NUCLEOTIDE SEQUENCE</scope>
    <source>
        <strain evidence="2">Bornum</strain>
    </source>
</reference>
<organism evidence="2">
    <name type="scientific">Soil-borne barley mosaic virus</name>
    <dbReference type="NCBI Taxonomy" id="1781327"/>
    <lineage>
        <taxon>Viruses</taxon>
        <taxon>Riboviria</taxon>
        <taxon>Orthornavirae</taxon>
        <taxon>Kitrinoviricota</taxon>
        <taxon>Alsuviricetes</taxon>
        <taxon>Martellivirales</taxon>
        <taxon>Virgaviridae</taxon>
    </lineage>
</organism>
<proteinExistence type="predicted"/>
<dbReference type="Pfam" id="PF04521">
    <property type="entry name" value="Viral_P18"/>
    <property type="match status" value="1"/>
</dbReference>
<sequence length="174" mass="19203">MSACAFHSCDKCVDGPKSVVCVSKYRHSVYKVLGLSVVKCRLPADCGVNCGMPAAFVLENGHPRLTLDGYCGEKHKGYVISGAWRHAQLRTLNEELDKLEKREEFLKTQIKLLSDSAKANTAPVYIPKKINRMKAEVWDVNDKILDRSAALADVMDAVALDLSPDSSPRKSKPL</sequence>
<evidence type="ECO:0000313" key="2">
    <source>
        <dbReference type="EMBL" id="AMA11221.1"/>
    </source>
</evidence>
<evidence type="ECO:0000256" key="1">
    <source>
        <dbReference type="SAM" id="Coils"/>
    </source>
</evidence>
<dbReference type="SMR" id="A0A2Z1CGM6"/>
<dbReference type="EMBL" id="KU236377">
    <property type="protein sequence ID" value="AMA11221.1"/>
    <property type="molecule type" value="Genomic_RNA"/>
</dbReference>
<dbReference type="InterPro" id="IPR007609">
    <property type="entry name" value="Viral_P18"/>
</dbReference>
<reference evidence="2" key="1">
    <citation type="journal article" date="2011" name="J. Kulturpflanzen">
        <title>Viruses in winter barley - is the production of this crop in Germany threatened by another soil-borne virus?</title>
        <authorList>
            <person name="Rabenstein F."/>
            <person name="Fomitcheva V."/>
            <person name="Kuhne T."/>
        </authorList>
    </citation>
    <scope>NUCLEOTIDE SEQUENCE</scope>
    <source>
        <strain evidence="2">Bornum</strain>
    </source>
</reference>
<protein>
    <submittedName>
        <fullName evidence="2">Cystein-rich protein</fullName>
    </submittedName>
</protein>
<feature type="coiled-coil region" evidence="1">
    <location>
        <begin position="89"/>
        <end position="116"/>
    </location>
</feature>
<dbReference type="PIRSF" id="PIRSF010309">
    <property type="entry name" value="Cyc-rich_ssRNA"/>
    <property type="match status" value="1"/>
</dbReference>
<dbReference type="InterPro" id="IPR016567">
    <property type="entry name" value="Cys-rich_furovirus"/>
</dbReference>